<evidence type="ECO:0000256" key="5">
    <source>
        <dbReference type="RuleBase" id="RU361279"/>
    </source>
</evidence>
<dbReference type="GO" id="GO:0005524">
    <property type="term" value="F:ATP binding"/>
    <property type="evidence" value="ECO:0007669"/>
    <property type="project" value="UniProtKB-KW"/>
</dbReference>
<keyword evidence="2 4" id="KW-0547">Nucleotide-binding</keyword>
<dbReference type="GO" id="GO:0046872">
    <property type="term" value="F:metal ion binding"/>
    <property type="evidence" value="ECO:0007669"/>
    <property type="project" value="UniProtKB-KW"/>
</dbReference>
<dbReference type="InterPro" id="IPR002698">
    <property type="entry name" value="FTHF_cligase"/>
</dbReference>
<dbReference type="Pfam" id="PF01812">
    <property type="entry name" value="5-FTHF_cyc-lig"/>
    <property type="match status" value="1"/>
</dbReference>
<keyword evidence="5" id="KW-0460">Magnesium</keyword>
<dbReference type="PANTHER" id="PTHR23407">
    <property type="entry name" value="ATPASE INHIBITOR/5-FORMYLTETRAHYDROFOLATE CYCLO-LIGASE"/>
    <property type="match status" value="1"/>
</dbReference>
<dbReference type="PATRIC" id="fig|745411.4.peg.2877"/>
<name>K2J4T7_9GAMM</name>
<dbReference type="Gene3D" id="3.40.50.10420">
    <property type="entry name" value="NagB/RpiA/CoA transferase-like"/>
    <property type="match status" value="1"/>
</dbReference>
<dbReference type="GO" id="GO:0035999">
    <property type="term" value="P:tetrahydrofolate interconversion"/>
    <property type="evidence" value="ECO:0007669"/>
    <property type="project" value="TreeGrafter"/>
</dbReference>
<feature type="binding site" evidence="4">
    <location>
        <begin position="135"/>
        <end position="143"/>
    </location>
    <ligand>
        <name>ATP</name>
        <dbReference type="ChEBI" id="CHEBI:30616"/>
    </ligand>
</feature>
<organism evidence="6 7">
    <name type="scientific">Gallaecimonas xiamenensis 3-C-1</name>
    <dbReference type="NCBI Taxonomy" id="745411"/>
    <lineage>
        <taxon>Bacteria</taxon>
        <taxon>Pseudomonadati</taxon>
        <taxon>Pseudomonadota</taxon>
        <taxon>Gammaproteobacteria</taxon>
        <taxon>Enterobacterales</taxon>
        <taxon>Gallaecimonadaceae</taxon>
        <taxon>Gallaecimonas</taxon>
    </lineage>
</organism>
<evidence type="ECO:0000256" key="3">
    <source>
        <dbReference type="ARBA" id="ARBA00022840"/>
    </source>
</evidence>
<reference evidence="6 7" key="1">
    <citation type="journal article" date="2012" name="J. Bacteriol.">
        <title>Genome Sequence of Gallaecimonas xiamenensis Type Strain 3-C-1.</title>
        <authorList>
            <person name="Lai Q."/>
            <person name="Wang L."/>
            <person name="Wang W."/>
            <person name="Shao Z."/>
        </authorList>
    </citation>
    <scope>NUCLEOTIDE SEQUENCE [LARGE SCALE GENOMIC DNA]</scope>
    <source>
        <strain evidence="6 7">3-C-1</strain>
    </source>
</reference>
<dbReference type="eggNOG" id="COG0212">
    <property type="taxonomic scope" value="Bacteria"/>
</dbReference>
<dbReference type="OrthoDB" id="9801938at2"/>
<comment type="caution">
    <text evidence="6">The sequence shown here is derived from an EMBL/GenBank/DDBJ whole genome shotgun (WGS) entry which is preliminary data.</text>
</comment>
<dbReference type="InterPro" id="IPR024185">
    <property type="entry name" value="FTHF_cligase-like_sf"/>
</dbReference>
<evidence type="ECO:0000256" key="4">
    <source>
        <dbReference type="PIRSR" id="PIRSR006806-1"/>
    </source>
</evidence>
<dbReference type="EMBL" id="AMRI01000022">
    <property type="protein sequence ID" value="EKE69932.1"/>
    <property type="molecule type" value="Genomic_DNA"/>
</dbReference>
<keyword evidence="7" id="KW-1185">Reference proteome</keyword>
<accession>K2J4T7</accession>
<dbReference type="GO" id="GO:0030272">
    <property type="term" value="F:5-formyltetrahydrofolate cyclo-ligase activity"/>
    <property type="evidence" value="ECO:0007669"/>
    <property type="project" value="UniProtKB-EC"/>
</dbReference>
<feature type="binding site" evidence="4">
    <location>
        <position position="55"/>
    </location>
    <ligand>
        <name>substrate</name>
    </ligand>
</feature>
<comment type="cofactor">
    <cofactor evidence="5">
        <name>Mg(2+)</name>
        <dbReference type="ChEBI" id="CHEBI:18420"/>
    </cofactor>
</comment>
<comment type="catalytic activity">
    <reaction evidence="5">
        <text>(6S)-5-formyl-5,6,7,8-tetrahydrofolate + ATP = (6R)-5,10-methenyltetrahydrofolate + ADP + phosphate</text>
        <dbReference type="Rhea" id="RHEA:10488"/>
        <dbReference type="ChEBI" id="CHEBI:30616"/>
        <dbReference type="ChEBI" id="CHEBI:43474"/>
        <dbReference type="ChEBI" id="CHEBI:57455"/>
        <dbReference type="ChEBI" id="CHEBI:57457"/>
        <dbReference type="ChEBI" id="CHEBI:456216"/>
        <dbReference type="EC" id="6.3.3.2"/>
    </reaction>
</comment>
<dbReference type="InterPro" id="IPR037171">
    <property type="entry name" value="NagB/RpiA_transferase-like"/>
</dbReference>
<dbReference type="RefSeq" id="WP_008485768.1">
    <property type="nucleotide sequence ID" value="NZ_AMRI01000022.1"/>
</dbReference>
<keyword evidence="5" id="KW-0479">Metal-binding</keyword>
<dbReference type="NCBIfam" id="TIGR02727">
    <property type="entry name" value="MTHFS_bact"/>
    <property type="match status" value="1"/>
</dbReference>
<evidence type="ECO:0000313" key="7">
    <source>
        <dbReference type="Proteomes" id="UP000006755"/>
    </source>
</evidence>
<dbReference type="SUPFAM" id="SSF100950">
    <property type="entry name" value="NagB/RpiA/CoA transferase-like"/>
    <property type="match status" value="1"/>
</dbReference>
<dbReference type="STRING" id="745411.B3C1_14630"/>
<dbReference type="EC" id="6.3.3.2" evidence="5"/>
<dbReference type="PIRSF" id="PIRSF006806">
    <property type="entry name" value="FTHF_cligase"/>
    <property type="match status" value="1"/>
</dbReference>
<feature type="binding site" evidence="4">
    <location>
        <begin position="4"/>
        <end position="8"/>
    </location>
    <ligand>
        <name>ATP</name>
        <dbReference type="ChEBI" id="CHEBI:30616"/>
    </ligand>
</feature>
<dbReference type="AlphaFoldDB" id="K2J4T7"/>
<keyword evidence="3 4" id="KW-0067">ATP-binding</keyword>
<evidence type="ECO:0000256" key="2">
    <source>
        <dbReference type="ARBA" id="ARBA00022741"/>
    </source>
</evidence>
<sequence>MTDRNAIRQWARQQRRALSPQAQAEAAKAVARQAMALPDVRQANSLALYLANDGELDPALLMDSLWQAGKQVLLPVLHPFTPGHLLFLRHRPGSPMVANRFGIPEPPLDIRQLVTLDSVDLVFTPLVAFDDAGHRLGMGGGFYDRTLANYQGPVVGLAHDQQQHPALPAMAWDKPLGLIVTPGQIKRFRT</sequence>
<feature type="binding site" evidence="4">
    <location>
        <position position="50"/>
    </location>
    <ligand>
        <name>substrate</name>
    </ligand>
</feature>
<proteinExistence type="inferred from homology"/>
<dbReference type="Proteomes" id="UP000006755">
    <property type="component" value="Unassembled WGS sequence"/>
</dbReference>
<keyword evidence="6" id="KW-0436">Ligase</keyword>
<gene>
    <name evidence="6" type="ORF">B3C1_14630</name>
</gene>
<dbReference type="PANTHER" id="PTHR23407:SF1">
    <property type="entry name" value="5-FORMYLTETRAHYDROFOLATE CYCLO-LIGASE"/>
    <property type="match status" value="1"/>
</dbReference>
<comment type="similarity">
    <text evidence="1 5">Belongs to the 5-formyltetrahydrofolate cyclo-ligase family.</text>
</comment>
<evidence type="ECO:0000256" key="1">
    <source>
        <dbReference type="ARBA" id="ARBA00010638"/>
    </source>
</evidence>
<evidence type="ECO:0000313" key="6">
    <source>
        <dbReference type="EMBL" id="EKE69932.1"/>
    </source>
</evidence>
<protein>
    <recommendedName>
        <fullName evidence="5">5-formyltetrahydrofolate cyclo-ligase</fullName>
        <ecNumber evidence="5">6.3.3.2</ecNumber>
    </recommendedName>
</protein>
<dbReference type="GO" id="GO:0009396">
    <property type="term" value="P:folic acid-containing compound biosynthetic process"/>
    <property type="evidence" value="ECO:0007669"/>
    <property type="project" value="TreeGrafter"/>
</dbReference>